<dbReference type="InParanoid" id="M4BK25"/>
<sequence>MPTTTSPTTVLGSSGNLYRTSSTMYAAASPSRIHCSGYGSGWQLRAAPEVVLSQACCARCHLFRAKTKDVKSVHIVVRGPSCYSAL</sequence>
<reference evidence="1" key="2">
    <citation type="submission" date="2015-06" db="UniProtKB">
        <authorList>
            <consortium name="EnsemblProtists"/>
        </authorList>
    </citation>
    <scope>IDENTIFICATION</scope>
    <source>
        <strain evidence="1">Emoy2</strain>
    </source>
</reference>
<dbReference type="HOGENOM" id="CLU_2502745_0_0_1"/>
<dbReference type="AlphaFoldDB" id="M4BK25"/>
<accession>M4BK25</accession>
<dbReference type="EMBL" id="JH598343">
    <property type="status" value="NOT_ANNOTATED_CDS"/>
    <property type="molecule type" value="Genomic_DNA"/>
</dbReference>
<reference evidence="2" key="1">
    <citation type="journal article" date="2010" name="Science">
        <title>Signatures of adaptation to obligate biotrophy in the Hyaloperonospora arabidopsidis genome.</title>
        <authorList>
            <person name="Baxter L."/>
            <person name="Tripathy S."/>
            <person name="Ishaque N."/>
            <person name="Boot N."/>
            <person name="Cabral A."/>
            <person name="Kemen E."/>
            <person name="Thines M."/>
            <person name="Ah-Fong A."/>
            <person name="Anderson R."/>
            <person name="Badejoko W."/>
            <person name="Bittner-Eddy P."/>
            <person name="Boore J.L."/>
            <person name="Chibucos M.C."/>
            <person name="Coates M."/>
            <person name="Dehal P."/>
            <person name="Delehaunty K."/>
            <person name="Dong S."/>
            <person name="Downton P."/>
            <person name="Dumas B."/>
            <person name="Fabro G."/>
            <person name="Fronick C."/>
            <person name="Fuerstenberg S.I."/>
            <person name="Fulton L."/>
            <person name="Gaulin E."/>
            <person name="Govers F."/>
            <person name="Hughes L."/>
            <person name="Humphray S."/>
            <person name="Jiang R.H."/>
            <person name="Judelson H."/>
            <person name="Kamoun S."/>
            <person name="Kyung K."/>
            <person name="Meijer H."/>
            <person name="Minx P."/>
            <person name="Morris P."/>
            <person name="Nelson J."/>
            <person name="Phuntumart V."/>
            <person name="Qutob D."/>
            <person name="Rehmany A."/>
            <person name="Rougon-Cardoso A."/>
            <person name="Ryden P."/>
            <person name="Torto-Alalibo T."/>
            <person name="Studholme D."/>
            <person name="Wang Y."/>
            <person name="Win J."/>
            <person name="Wood J."/>
            <person name="Clifton S.W."/>
            <person name="Rogers J."/>
            <person name="Van den Ackerveken G."/>
            <person name="Jones J.D."/>
            <person name="McDowell J.M."/>
            <person name="Beynon J."/>
            <person name="Tyler B.M."/>
        </authorList>
    </citation>
    <scope>NUCLEOTIDE SEQUENCE [LARGE SCALE GENOMIC DNA]</scope>
    <source>
        <strain evidence="2">Emoy2</strain>
    </source>
</reference>
<dbReference type="Proteomes" id="UP000011713">
    <property type="component" value="Unassembled WGS sequence"/>
</dbReference>
<protein>
    <submittedName>
        <fullName evidence="1">Uncharacterized protein</fullName>
    </submittedName>
</protein>
<dbReference type="VEuPathDB" id="FungiDB:HpaG806757"/>
<proteinExistence type="predicted"/>
<organism evidence="1 2">
    <name type="scientific">Hyaloperonospora arabidopsidis (strain Emoy2)</name>
    <name type="common">Downy mildew agent</name>
    <name type="synonym">Peronospora arabidopsidis</name>
    <dbReference type="NCBI Taxonomy" id="559515"/>
    <lineage>
        <taxon>Eukaryota</taxon>
        <taxon>Sar</taxon>
        <taxon>Stramenopiles</taxon>
        <taxon>Oomycota</taxon>
        <taxon>Peronosporomycetes</taxon>
        <taxon>Peronosporales</taxon>
        <taxon>Peronosporaceae</taxon>
        <taxon>Hyaloperonospora</taxon>
    </lineage>
</organism>
<evidence type="ECO:0000313" key="2">
    <source>
        <dbReference type="Proteomes" id="UP000011713"/>
    </source>
</evidence>
<keyword evidence="2" id="KW-1185">Reference proteome</keyword>
<evidence type="ECO:0000313" key="1">
    <source>
        <dbReference type="EnsemblProtists" id="HpaP806757"/>
    </source>
</evidence>
<name>M4BK25_HYAAE</name>
<dbReference type="EnsemblProtists" id="HpaT806757">
    <property type="protein sequence ID" value="HpaP806757"/>
    <property type="gene ID" value="HpaG806757"/>
</dbReference>